<dbReference type="PANTHER" id="PTHR43023:SF6">
    <property type="entry name" value="INTERMEMBRANE PHOSPHOLIPID TRANSPORT SYSTEM ATP-BINDING PROTEIN MLAF"/>
    <property type="match status" value="1"/>
</dbReference>
<dbReference type="InterPro" id="IPR003593">
    <property type="entry name" value="AAA+_ATPase"/>
</dbReference>
<dbReference type="PROSITE" id="PS00211">
    <property type="entry name" value="ABC_TRANSPORTER_1"/>
    <property type="match status" value="1"/>
</dbReference>
<evidence type="ECO:0000256" key="2">
    <source>
        <dbReference type="ARBA" id="ARBA00022741"/>
    </source>
</evidence>
<evidence type="ECO:0000313" key="5">
    <source>
        <dbReference type="EMBL" id="KUG25259.1"/>
    </source>
</evidence>
<dbReference type="InterPro" id="IPR017871">
    <property type="entry name" value="ABC_transporter-like_CS"/>
</dbReference>
<reference evidence="5" key="1">
    <citation type="journal article" date="2015" name="Proc. Natl. Acad. Sci. U.S.A.">
        <title>Networks of energetic and metabolic interactions define dynamics in microbial communities.</title>
        <authorList>
            <person name="Embree M."/>
            <person name="Liu J.K."/>
            <person name="Al-Bassam M.M."/>
            <person name="Zengler K."/>
        </authorList>
    </citation>
    <scope>NUCLEOTIDE SEQUENCE</scope>
</reference>
<dbReference type="SMART" id="SM00382">
    <property type="entry name" value="AAA"/>
    <property type="match status" value="1"/>
</dbReference>
<evidence type="ECO:0000259" key="4">
    <source>
        <dbReference type="PROSITE" id="PS50893"/>
    </source>
</evidence>
<dbReference type="InterPro" id="IPR027417">
    <property type="entry name" value="P-loop_NTPase"/>
</dbReference>
<dbReference type="PANTHER" id="PTHR43023">
    <property type="entry name" value="PROTEIN TRIGALACTOSYLDIACYLGLYCEROL 3, CHLOROPLASTIC"/>
    <property type="match status" value="1"/>
</dbReference>
<dbReference type="SUPFAM" id="SSF52540">
    <property type="entry name" value="P-loop containing nucleoside triphosphate hydrolases"/>
    <property type="match status" value="1"/>
</dbReference>
<dbReference type="AlphaFoldDB" id="A0A0W8FWH1"/>
<dbReference type="EMBL" id="LNQE01000733">
    <property type="protein sequence ID" value="KUG25259.1"/>
    <property type="molecule type" value="Genomic_DNA"/>
</dbReference>
<proteinExistence type="predicted"/>
<dbReference type="GO" id="GO:0005524">
    <property type="term" value="F:ATP binding"/>
    <property type="evidence" value="ECO:0007669"/>
    <property type="project" value="UniProtKB-KW"/>
</dbReference>
<dbReference type="GO" id="GO:0016887">
    <property type="term" value="F:ATP hydrolysis activity"/>
    <property type="evidence" value="ECO:0007669"/>
    <property type="project" value="InterPro"/>
</dbReference>
<dbReference type="Gene3D" id="3.40.50.300">
    <property type="entry name" value="P-loop containing nucleotide triphosphate hydrolases"/>
    <property type="match status" value="1"/>
</dbReference>
<feature type="domain" description="ABC transporter" evidence="4">
    <location>
        <begin position="2"/>
        <end position="239"/>
    </location>
</feature>
<keyword evidence="2" id="KW-0547">Nucleotide-binding</keyword>
<keyword evidence="3 5" id="KW-0067">ATP-binding</keyword>
<organism evidence="5">
    <name type="scientific">hydrocarbon metagenome</name>
    <dbReference type="NCBI Taxonomy" id="938273"/>
    <lineage>
        <taxon>unclassified sequences</taxon>
        <taxon>metagenomes</taxon>
        <taxon>ecological metagenomes</taxon>
    </lineage>
</organism>
<name>A0A0W8FWH1_9ZZZZ</name>
<gene>
    <name evidence="5" type="ORF">ASZ90_004923</name>
</gene>
<evidence type="ECO:0000256" key="3">
    <source>
        <dbReference type="ARBA" id="ARBA00022840"/>
    </source>
</evidence>
<dbReference type="InterPro" id="IPR003439">
    <property type="entry name" value="ABC_transporter-like_ATP-bd"/>
</dbReference>
<sequence>MIEIVELYKSFEDNKVLRGVNLTIEPGQTFAIIGRSGCGKSVLLKHIVGLLEPDSGYIKIEGIDISQLGEKDLTKLRMNFGYLFQGAALFDSLNVEENVSLSLIENDYGYSKEEIKKKVEEKLSLVGLPGIQKVKPAELSGGMRKRVGLARALITDPKYILYDEPTTGLDPVMSDSIDELIKELAEKLNVTSIVVTHDMFSVKNVAARIAMMHEGKIYFNGTPDEVLQSEDPVIKGFIQRTGF</sequence>
<comment type="caution">
    <text evidence="5">The sequence shown here is derived from an EMBL/GenBank/DDBJ whole genome shotgun (WGS) entry which is preliminary data.</text>
</comment>
<dbReference type="PROSITE" id="PS50893">
    <property type="entry name" value="ABC_TRANSPORTER_2"/>
    <property type="match status" value="1"/>
</dbReference>
<protein>
    <submittedName>
        <fullName evidence="5">Methionine abc transporter atp-binding protein</fullName>
    </submittedName>
</protein>
<accession>A0A0W8FWH1</accession>
<evidence type="ECO:0000256" key="1">
    <source>
        <dbReference type="ARBA" id="ARBA00022448"/>
    </source>
</evidence>
<keyword evidence="1" id="KW-0813">Transport</keyword>
<dbReference type="Pfam" id="PF00005">
    <property type="entry name" value="ABC_tran"/>
    <property type="match status" value="1"/>
</dbReference>